<comment type="caution">
    <text evidence="9">Lacks conserved residue(s) required for the propagation of feature annotation.</text>
</comment>
<keyword evidence="7 9" id="KW-0472">Membrane</keyword>
<comment type="catalytic activity">
    <reaction evidence="8">
        <text>Fe(2+)(in) = Fe(2+)(out)</text>
        <dbReference type="Rhea" id="RHEA:28486"/>
        <dbReference type="ChEBI" id="CHEBI:29033"/>
    </reaction>
    <physiologicalReaction direction="left-to-right" evidence="8">
        <dbReference type="Rhea" id="RHEA:28487"/>
    </physiologicalReaction>
</comment>
<keyword evidence="9" id="KW-0406">Ion transport</keyword>
<comment type="subcellular location">
    <subcellularLocation>
        <location evidence="1 9">Vacuole membrane</location>
        <topology evidence="1 9">Multi-pass membrane protein</topology>
    </subcellularLocation>
</comment>
<evidence type="ECO:0000256" key="5">
    <source>
        <dbReference type="ARBA" id="ARBA00022692"/>
    </source>
</evidence>
<comment type="similarity">
    <text evidence="2 9">Belongs to the CCC1 family.</text>
</comment>
<evidence type="ECO:0000256" key="6">
    <source>
        <dbReference type="ARBA" id="ARBA00022989"/>
    </source>
</evidence>
<evidence type="ECO:0000256" key="8">
    <source>
        <dbReference type="ARBA" id="ARBA00044464"/>
    </source>
</evidence>
<comment type="caution">
    <text evidence="11">The sequence shown here is derived from an EMBL/GenBank/DDBJ whole genome shotgun (WGS) entry which is preliminary data.</text>
</comment>
<keyword evidence="6 9" id="KW-1133">Transmembrane helix</keyword>
<evidence type="ECO:0000256" key="1">
    <source>
        <dbReference type="ARBA" id="ARBA00004128"/>
    </source>
</evidence>
<keyword evidence="3" id="KW-0408">Iron</keyword>
<dbReference type="GO" id="GO:0030026">
    <property type="term" value="P:intracellular manganese ion homeostasis"/>
    <property type="evidence" value="ECO:0007669"/>
    <property type="project" value="InterPro"/>
</dbReference>
<gene>
    <name evidence="11" type="ORF">FNV43_RR22092</name>
</gene>
<organism evidence="11 12">
    <name type="scientific">Rhamnella rubrinervis</name>
    <dbReference type="NCBI Taxonomy" id="2594499"/>
    <lineage>
        <taxon>Eukaryota</taxon>
        <taxon>Viridiplantae</taxon>
        <taxon>Streptophyta</taxon>
        <taxon>Embryophyta</taxon>
        <taxon>Tracheophyta</taxon>
        <taxon>Spermatophyta</taxon>
        <taxon>Magnoliopsida</taxon>
        <taxon>eudicotyledons</taxon>
        <taxon>Gunneridae</taxon>
        <taxon>Pentapetalae</taxon>
        <taxon>rosids</taxon>
        <taxon>fabids</taxon>
        <taxon>Rosales</taxon>
        <taxon>Rhamnaceae</taxon>
        <taxon>rhamnoid group</taxon>
        <taxon>Rhamneae</taxon>
        <taxon>Rhamnella</taxon>
    </lineage>
</organism>
<protein>
    <recommendedName>
        <fullName evidence="9">Vacuolar iron transporter</fullName>
    </recommendedName>
</protein>
<feature type="compositionally biased region" description="Polar residues" evidence="10">
    <location>
        <begin position="1"/>
        <end position="25"/>
    </location>
</feature>
<dbReference type="AlphaFoldDB" id="A0A8K0DPU2"/>
<evidence type="ECO:0000256" key="4">
    <source>
        <dbReference type="ARBA" id="ARBA00022554"/>
    </source>
</evidence>
<evidence type="ECO:0000313" key="11">
    <source>
        <dbReference type="EMBL" id="KAF3435005.1"/>
    </source>
</evidence>
<evidence type="ECO:0000256" key="10">
    <source>
        <dbReference type="SAM" id="MobiDB-lite"/>
    </source>
</evidence>
<keyword evidence="9" id="KW-0813">Transport</keyword>
<evidence type="ECO:0000256" key="3">
    <source>
        <dbReference type="ARBA" id="ARBA00022496"/>
    </source>
</evidence>
<feature type="transmembrane region" description="Helical" evidence="9">
    <location>
        <begin position="124"/>
        <end position="145"/>
    </location>
</feature>
<dbReference type="GO" id="GO:0140315">
    <property type="term" value="F:iron ion sequestering activity"/>
    <property type="evidence" value="ECO:0007669"/>
    <property type="project" value="UniProtKB-UniRule"/>
</dbReference>
<sequence length="146" mass="15309">MINITSSLPSPSNNILHSKTAPTKSNAKEAGTKKITQWLRAAVLGANDGLVSVSSVIMGVGEKRNQSDVACRQRKTGEKEEDGEKVDKLPNPLQAAMASAFAFSVGGLVPLMAAEFIREYKVRIAVVVMVASLALVVCGGVGLSLV</sequence>
<evidence type="ECO:0000256" key="7">
    <source>
        <dbReference type="ARBA" id="ARBA00023136"/>
    </source>
</evidence>
<keyword evidence="12" id="KW-1185">Reference proteome</keyword>
<dbReference type="InterPro" id="IPR008217">
    <property type="entry name" value="Ccc1_fam"/>
</dbReference>
<evidence type="ECO:0000256" key="2">
    <source>
        <dbReference type="ARBA" id="ARBA00007049"/>
    </source>
</evidence>
<keyword evidence="5 9" id="KW-0812">Transmembrane</keyword>
<dbReference type="GO" id="GO:0005774">
    <property type="term" value="C:vacuolar membrane"/>
    <property type="evidence" value="ECO:0007669"/>
    <property type="project" value="UniProtKB-SubCell"/>
</dbReference>
<dbReference type="EMBL" id="VOIH02000010">
    <property type="protein sequence ID" value="KAF3435005.1"/>
    <property type="molecule type" value="Genomic_DNA"/>
</dbReference>
<reference evidence="11" key="1">
    <citation type="submission" date="2020-03" db="EMBL/GenBank/DDBJ databases">
        <title>A high-quality chromosome-level genome assembly of a woody plant with both climbing and erect habits, Rhamnella rubrinervis.</title>
        <authorList>
            <person name="Lu Z."/>
            <person name="Yang Y."/>
            <person name="Zhu X."/>
            <person name="Sun Y."/>
        </authorList>
    </citation>
    <scope>NUCLEOTIDE SEQUENCE</scope>
    <source>
        <strain evidence="11">BYM</strain>
        <tissue evidence="11">Leaf</tissue>
    </source>
</reference>
<name>A0A8K0DPU2_9ROSA</name>
<accession>A0A8K0DPU2</accession>
<feature type="region of interest" description="Disordered" evidence="10">
    <location>
        <begin position="1"/>
        <end position="29"/>
    </location>
</feature>
<dbReference type="Pfam" id="PF01988">
    <property type="entry name" value="VIT1"/>
    <property type="match status" value="1"/>
</dbReference>
<feature type="transmembrane region" description="Helical" evidence="9">
    <location>
        <begin position="95"/>
        <end position="117"/>
    </location>
</feature>
<dbReference type="GO" id="GO:0005381">
    <property type="term" value="F:iron ion transmembrane transporter activity"/>
    <property type="evidence" value="ECO:0007669"/>
    <property type="project" value="UniProtKB-UniRule"/>
</dbReference>
<dbReference type="PANTHER" id="PTHR31851">
    <property type="entry name" value="FE(2+)/MN(2+) TRANSPORTER PCL1"/>
    <property type="match status" value="1"/>
</dbReference>
<keyword evidence="4 9" id="KW-0926">Vacuole</keyword>
<keyword evidence="3" id="KW-0410">Iron transport</keyword>
<dbReference type="GO" id="GO:0005384">
    <property type="term" value="F:manganese ion transmembrane transporter activity"/>
    <property type="evidence" value="ECO:0007669"/>
    <property type="project" value="InterPro"/>
</dbReference>
<proteinExistence type="inferred from homology"/>
<dbReference type="OrthoDB" id="73465at2759"/>
<dbReference type="Proteomes" id="UP000796880">
    <property type="component" value="Unassembled WGS sequence"/>
</dbReference>
<evidence type="ECO:0000256" key="9">
    <source>
        <dbReference type="RuleBase" id="RU369115"/>
    </source>
</evidence>
<feature type="region of interest" description="Disordered" evidence="10">
    <location>
        <begin position="63"/>
        <end position="86"/>
    </location>
</feature>
<comment type="function">
    <text evidence="9">Vacuolar Fe(2+) uptake transporter.</text>
</comment>
<evidence type="ECO:0000313" key="12">
    <source>
        <dbReference type="Proteomes" id="UP000796880"/>
    </source>
</evidence>